<keyword evidence="6" id="KW-1133">Transmembrane helix</keyword>
<keyword evidence="4 8" id="KW-0863">Zinc-finger</keyword>
<evidence type="ECO:0000256" key="7">
    <source>
        <dbReference type="ARBA" id="ARBA00023136"/>
    </source>
</evidence>
<evidence type="ECO:0000256" key="3">
    <source>
        <dbReference type="ARBA" id="ARBA00022723"/>
    </source>
</evidence>
<evidence type="ECO:0000256" key="8">
    <source>
        <dbReference type="PROSITE-ProRule" id="PRU00175"/>
    </source>
</evidence>
<keyword evidence="2" id="KW-0812">Transmembrane</keyword>
<feature type="compositionally biased region" description="Polar residues" evidence="9">
    <location>
        <begin position="313"/>
        <end position="322"/>
    </location>
</feature>
<dbReference type="InterPro" id="IPR001841">
    <property type="entry name" value="Znf_RING"/>
</dbReference>
<evidence type="ECO:0000313" key="12">
    <source>
        <dbReference type="Proteomes" id="UP001214628"/>
    </source>
</evidence>
<name>A0AAF0JDV7_9BASI</name>
<dbReference type="Pfam" id="PF13639">
    <property type="entry name" value="zf-RING_2"/>
    <property type="match status" value="1"/>
</dbReference>
<dbReference type="PANTHER" id="PTHR46539:SF25">
    <property type="entry name" value="(WILD MALAYSIAN BANANA) HYPOTHETICAL PROTEIN"/>
    <property type="match status" value="1"/>
</dbReference>
<evidence type="ECO:0000313" key="11">
    <source>
        <dbReference type="EMBL" id="WFD43048.1"/>
    </source>
</evidence>
<feature type="region of interest" description="Disordered" evidence="9">
    <location>
        <begin position="267"/>
        <end position="351"/>
    </location>
</feature>
<feature type="compositionally biased region" description="Basic and acidic residues" evidence="9">
    <location>
        <begin position="8"/>
        <end position="29"/>
    </location>
</feature>
<dbReference type="PROSITE" id="PS50089">
    <property type="entry name" value="ZF_RING_2"/>
    <property type="match status" value="1"/>
</dbReference>
<evidence type="ECO:0000256" key="9">
    <source>
        <dbReference type="SAM" id="MobiDB-lite"/>
    </source>
</evidence>
<keyword evidence="3" id="KW-0479">Metal-binding</keyword>
<dbReference type="Proteomes" id="UP001214628">
    <property type="component" value="Chromosome 2"/>
</dbReference>
<protein>
    <recommendedName>
        <fullName evidence="10">RING-type domain-containing protein</fullName>
    </recommendedName>
</protein>
<feature type="domain" description="RING-type" evidence="10">
    <location>
        <begin position="786"/>
        <end position="827"/>
    </location>
</feature>
<feature type="compositionally biased region" description="Low complexity" evidence="9">
    <location>
        <begin position="455"/>
        <end position="473"/>
    </location>
</feature>
<feature type="compositionally biased region" description="Polar residues" evidence="9">
    <location>
        <begin position="569"/>
        <end position="589"/>
    </location>
</feature>
<evidence type="ECO:0000256" key="5">
    <source>
        <dbReference type="ARBA" id="ARBA00022833"/>
    </source>
</evidence>
<organism evidence="11 12">
    <name type="scientific">Malassezia psittaci</name>
    <dbReference type="NCBI Taxonomy" id="1821823"/>
    <lineage>
        <taxon>Eukaryota</taxon>
        <taxon>Fungi</taxon>
        <taxon>Dikarya</taxon>
        <taxon>Basidiomycota</taxon>
        <taxon>Ustilaginomycotina</taxon>
        <taxon>Malasseziomycetes</taxon>
        <taxon>Malasseziales</taxon>
        <taxon>Malasseziaceae</taxon>
        <taxon>Malassezia</taxon>
    </lineage>
</organism>
<sequence length="829" mass="88043">MGASHSRNVRESRSGAPDRRAPRRTREESESSTNQDTSEPYLRRRRLGFSRSLGLPREDTDVDGSLRAARVFPRNLRRHWGRASSQESSQLAFAPPSTDINIAQQRPEPALSFSSPMSETREPDSTPSSALDASLVDSQSRQSQPAANVEEQNAQPTPPAGLDQPQIDPRPAPSLFASSVSPTESSLTLPSHPRLNPHSLRGTASPDESRANRAQRAEAFPGSRGAPPSSAFGTLLSEVLGASREAHSGPSSNMPVSGTSVIVQGALVARTAPSPSSSGSDAQQAATPSGESASESASRSESSRANPALDPNAFSSSNNIPGTQFGPPHTGDQPGSAPGPEVPHVATLEEQGEMLGRILRIATAATAASLISPGSSALGRPPTAAASDPANANETNARQSSNSTRPQEPSTASTASTATSSGPNTGSSIGSTATSSATESSESQRTRPDTSRSASGRLGSELLERLASLSSRGNTDETSQRRDSAPESGAMSTISRLMRDALRTSSPPPPRPSSDQAHERGPVVSNVLSILDRARQGDPLTEGEPDSFERFLHDLILDLSAAVMELDRSNAQTSSGTASDPASTSSTRASGPVNLPDVVPAGDHDPSSENGAVHPDSTQTGDATDRRNTESSSRQSDLDPRVLARREGDLSWGQLSFFRLFRFERNAQSLIPCVLVGVRSLRPDERLMGTEERTEEGLAGTSRFVLFVSGGRYHDQHPLLTARPRDAGRDLMFMMELLGTMVAMSSKPQTASASEIARSGLPLVKADELPRLHREGKVTENTSEKCLVCLEDWQPTDECRILNCHHAFHSGCVDQWLEKSSNSCPLCMY</sequence>
<evidence type="ECO:0000256" key="1">
    <source>
        <dbReference type="ARBA" id="ARBA00004370"/>
    </source>
</evidence>
<dbReference type="EMBL" id="CP118376">
    <property type="protein sequence ID" value="WFD43048.1"/>
    <property type="molecule type" value="Genomic_DNA"/>
</dbReference>
<evidence type="ECO:0000259" key="10">
    <source>
        <dbReference type="PROSITE" id="PS50089"/>
    </source>
</evidence>
<dbReference type="Gene3D" id="3.30.40.10">
    <property type="entry name" value="Zinc/RING finger domain, C3HC4 (zinc finger)"/>
    <property type="match status" value="1"/>
</dbReference>
<feature type="compositionally biased region" description="Polar residues" evidence="9">
    <location>
        <begin position="273"/>
        <end position="290"/>
    </location>
</feature>
<feature type="compositionally biased region" description="Polar residues" evidence="9">
    <location>
        <begin position="125"/>
        <end position="155"/>
    </location>
</feature>
<feature type="compositionally biased region" description="Low complexity" evidence="9">
    <location>
        <begin position="409"/>
        <end position="441"/>
    </location>
</feature>
<keyword evidence="7" id="KW-0472">Membrane</keyword>
<evidence type="ECO:0000256" key="4">
    <source>
        <dbReference type="ARBA" id="ARBA00022771"/>
    </source>
</evidence>
<feature type="compositionally biased region" description="Polar residues" evidence="9">
    <location>
        <begin position="176"/>
        <end position="189"/>
    </location>
</feature>
<feature type="compositionally biased region" description="Polar residues" evidence="9">
    <location>
        <begin position="390"/>
        <end position="408"/>
    </location>
</feature>
<feature type="region of interest" description="Disordered" evidence="9">
    <location>
        <begin position="372"/>
        <end position="522"/>
    </location>
</feature>
<feature type="compositionally biased region" description="Low complexity" evidence="9">
    <location>
        <begin position="291"/>
        <end position="305"/>
    </location>
</feature>
<feature type="compositionally biased region" description="Basic and acidic residues" evidence="9">
    <location>
        <begin position="474"/>
        <end position="485"/>
    </location>
</feature>
<dbReference type="SUPFAM" id="SSF57850">
    <property type="entry name" value="RING/U-box"/>
    <property type="match status" value="1"/>
</dbReference>
<proteinExistence type="predicted"/>
<dbReference type="GO" id="GO:0016020">
    <property type="term" value="C:membrane"/>
    <property type="evidence" value="ECO:0007669"/>
    <property type="project" value="UniProtKB-SubCell"/>
</dbReference>
<evidence type="ECO:0000256" key="2">
    <source>
        <dbReference type="ARBA" id="ARBA00022692"/>
    </source>
</evidence>
<dbReference type="PANTHER" id="PTHR46539">
    <property type="entry name" value="E3 UBIQUITIN-PROTEIN LIGASE ATL42"/>
    <property type="match status" value="1"/>
</dbReference>
<dbReference type="AlphaFoldDB" id="A0AAF0JDV7"/>
<gene>
    <name evidence="11" type="ORF">MPSI1_001699</name>
</gene>
<accession>A0AAF0JDV7</accession>
<reference evidence="11" key="1">
    <citation type="submission" date="2023-02" db="EMBL/GenBank/DDBJ databases">
        <title>Mating type loci evolution in Malassezia.</title>
        <authorList>
            <person name="Coelho M.A."/>
        </authorList>
    </citation>
    <scope>NUCLEOTIDE SEQUENCE</scope>
    <source>
        <strain evidence="11">CBS 14136</strain>
    </source>
</reference>
<dbReference type="InterPro" id="IPR013083">
    <property type="entry name" value="Znf_RING/FYVE/PHD"/>
</dbReference>
<dbReference type="SMART" id="SM00184">
    <property type="entry name" value="RING"/>
    <property type="match status" value="1"/>
</dbReference>
<comment type="subcellular location">
    <subcellularLocation>
        <location evidence="1">Membrane</location>
    </subcellularLocation>
</comment>
<keyword evidence="5" id="KW-0862">Zinc</keyword>
<feature type="region of interest" description="Disordered" evidence="9">
    <location>
        <begin position="1"/>
        <end position="237"/>
    </location>
</feature>
<dbReference type="GO" id="GO:0008270">
    <property type="term" value="F:zinc ion binding"/>
    <property type="evidence" value="ECO:0007669"/>
    <property type="project" value="UniProtKB-KW"/>
</dbReference>
<feature type="region of interest" description="Disordered" evidence="9">
    <location>
        <begin position="568"/>
        <end position="641"/>
    </location>
</feature>
<keyword evidence="12" id="KW-1185">Reference proteome</keyword>
<evidence type="ECO:0000256" key="6">
    <source>
        <dbReference type="ARBA" id="ARBA00022989"/>
    </source>
</evidence>